<reference evidence="1" key="1">
    <citation type="journal article" date="2023" name="Nat. Commun.">
        <title>Diploid and tetraploid genomes of Acorus and the evolution of monocots.</title>
        <authorList>
            <person name="Ma L."/>
            <person name="Liu K.W."/>
            <person name="Li Z."/>
            <person name="Hsiao Y.Y."/>
            <person name="Qi Y."/>
            <person name="Fu T."/>
            <person name="Tang G.D."/>
            <person name="Zhang D."/>
            <person name="Sun W.H."/>
            <person name="Liu D.K."/>
            <person name="Li Y."/>
            <person name="Chen G.Z."/>
            <person name="Liu X.D."/>
            <person name="Liao X.Y."/>
            <person name="Jiang Y.T."/>
            <person name="Yu X."/>
            <person name="Hao Y."/>
            <person name="Huang J."/>
            <person name="Zhao X.W."/>
            <person name="Ke S."/>
            <person name="Chen Y.Y."/>
            <person name="Wu W.L."/>
            <person name="Hsu J.L."/>
            <person name="Lin Y.F."/>
            <person name="Huang M.D."/>
            <person name="Li C.Y."/>
            <person name="Huang L."/>
            <person name="Wang Z.W."/>
            <person name="Zhao X."/>
            <person name="Zhong W.Y."/>
            <person name="Peng D.H."/>
            <person name="Ahmad S."/>
            <person name="Lan S."/>
            <person name="Zhang J.S."/>
            <person name="Tsai W.C."/>
            <person name="Van de Peer Y."/>
            <person name="Liu Z.J."/>
        </authorList>
    </citation>
    <scope>NUCLEOTIDE SEQUENCE</scope>
    <source>
        <strain evidence="1">CP</strain>
    </source>
</reference>
<name>A0AAV9F4P8_ACOCL</name>
<dbReference type="AlphaFoldDB" id="A0AAV9F4P8"/>
<dbReference type="Proteomes" id="UP001180020">
    <property type="component" value="Unassembled WGS sequence"/>
</dbReference>
<sequence>MGLSTSFRSIQELREAGKALARNTTDGESRTRAQIIVPSGAWMMWRTRNKVIFRGSHAYIENMGDSFEAAIRDWHRGTVLFPRIYQLNMSHQVKGTREQRF</sequence>
<evidence type="ECO:0000313" key="1">
    <source>
        <dbReference type="EMBL" id="KAK1320923.1"/>
    </source>
</evidence>
<keyword evidence="2" id="KW-1185">Reference proteome</keyword>
<protein>
    <submittedName>
        <fullName evidence="1">Uncharacterized protein</fullName>
    </submittedName>
</protein>
<organism evidence="1 2">
    <name type="scientific">Acorus calamus</name>
    <name type="common">Sweet flag</name>
    <dbReference type="NCBI Taxonomy" id="4465"/>
    <lineage>
        <taxon>Eukaryota</taxon>
        <taxon>Viridiplantae</taxon>
        <taxon>Streptophyta</taxon>
        <taxon>Embryophyta</taxon>
        <taxon>Tracheophyta</taxon>
        <taxon>Spermatophyta</taxon>
        <taxon>Magnoliopsida</taxon>
        <taxon>Liliopsida</taxon>
        <taxon>Acoraceae</taxon>
        <taxon>Acorus</taxon>
    </lineage>
</organism>
<dbReference type="EMBL" id="JAUJYO010000003">
    <property type="protein sequence ID" value="KAK1320923.1"/>
    <property type="molecule type" value="Genomic_DNA"/>
</dbReference>
<evidence type="ECO:0000313" key="2">
    <source>
        <dbReference type="Proteomes" id="UP001180020"/>
    </source>
</evidence>
<reference evidence="1" key="2">
    <citation type="submission" date="2023-06" db="EMBL/GenBank/DDBJ databases">
        <authorList>
            <person name="Ma L."/>
            <person name="Liu K.-W."/>
            <person name="Li Z."/>
            <person name="Hsiao Y.-Y."/>
            <person name="Qi Y."/>
            <person name="Fu T."/>
            <person name="Tang G."/>
            <person name="Zhang D."/>
            <person name="Sun W.-H."/>
            <person name="Liu D.-K."/>
            <person name="Li Y."/>
            <person name="Chen G.-Z."/>
            <person name="Liu X.-D."/>
            <person name="Liao X.-Y."/>
            <person name="Jiang Y.-T."/>
            <person name="Yu X."/>
            <person name="Hao Y."/>
            <person name="Huang J."/>
            <person name="Zhao X.-W."/>
            <person name="Ke S."/>
            <person name="Chen Y.-Y."/>
            <person name="Wu W.-L."/>
            <person name="Hsu J.-L."/>
            <person name="Lin Y.-F."/>
            <person name="Huang M.-D."/>
            <person name="Li C.-Y."/>
            <person name="Huang L."/>
            <person name="Wang Z.-W."/>
            <person name="Zhao X."/>
            <person name="Zhong W.-Y."/>
            <person name="Peng D.-H."/>
            <person name="Ahmad S."/>
            <person name="Lan S."/>
            <person name="Zhang J.-S."/>
            <person name="Tsai W.-C."/>
            <person name="Van De Peer Y."/>
            <person name="Liu Z.-J."/>
        </authorList>
    </citation>
    <scope>NUCLEOTIDE SEQUENCE</scope>
    <source>
        <strain evidence="1">CP</strain>
        <tissue evidence="1">Leaves</tissue>
    </source>
</reference>
<accession>A0AAV9F4P8</accession>
<gene>
    <name evidence="1" type="ORF">QJS10_CPA03g00866</name>
</gene>
<proteinExistence type="predicted"/>
<comment type="caution">
    <text evidence="1">The sequence shown here is derived from an EMBL/GenBank/DDBJ whole genome shotgun (WGS) entry which is preliminary data.</text>
</comment>